<keyword evidence="2" id="KW-0812">Transmembrane</keyword>
<evidence type="ECO:0000256" key="2">
    <source>
        <dbReference type="SAM" id="Phobius"/>
    </source>
</evidence>
<evidence type="ECO:0000256" key="1">
    <source>
        <dbReference type="SAM" id="MobiDB-lite"/>
    </source>
</evidence>
<dbReference type="OrthoDB" id="5428055at2759"/>
<organism evidence="3 4">
    <name type="scientific">Hyaloscypha hepaticicola</name>
    <dbReference type="NCBI Taxonomy" id="2082293"/>
    <lineage>
        <taxon>Eukaryota</taxon>
        <taxon>Fungi</taxon>
        <taxon>Dikarya</taxon>
        <taxon>Ascomycota</taxon>
        <taxon>Pezizomycotina</taxon>
        <taxon>Leotiomycetes</taxon>
        <taxon>Helotiales</taxon>
        <taxon>Hyaloscyphaceae</taxon>
        <taxon>Hyaloscypha</taxon>
    </lineage>
</organism>
<dbReference type="Gene3D" id="1.20.58.340">
    <property type="entry name" value="Magnesium transport protein CorA, transmembrane region"/>
    <property type="match status" value="1"/>
</dbReference>
<keyword evidence="2" id="KW-1133">Transmembrane helix</keyword>
<sequence length="619" mass="71503">MDASRYYNGHFKHYAFTWRQSFTQRHNPVPTSEHHPLVERQILYLQGSTPHIAQRTPLISTEEIIDTFVDNKCRDDPDRYLSRKLQIGRFLLAARVESLRGDPDESVSKPMALIDDRNNENVTRVNLNGRCRPSQGPLSAHGLFAELSRSRLLSPPDASDFIAAERRLVYVTDLDSHCALALAATASILQAPFLRDFINRYLAFRSFLGVEIYSPSLTGASTFALEFHLPYYAWRQMPAMIEDPRKRADGSPLRISEEIMYLQMQDRPATSTKKLSEYIYESQLSVMVTGIDDWVWAGYCFVDVYFKGDEHCERVEHYSHANPKMDPHSCGRYAAEPPVWTPREYFLRALSSRMQQIKQEWENSVSRLIQQIEPYIYSFTREDTDIGKAGELNITQQKGFKWTIRVLRQFTNLLSKIIASWETFKDGEIRYFYIPYTDELAESSWATYLAAIDKNVTELRDLRSSLQHQTELFENMTNSLVTHAQHAETIITREQSKFIQALTVITIFYLPPTLACTIFSMQSVLPANVNIKYWGYTLLGLFLITTILVINLPHITTFLQFLRGWQDGYWRRLSDTVWNKEKLAHEEEDEESGDESGDEEFELDEMEGNEMTGGLGGEV</sequence>
<accession>A0A2J6QE11</accession>
<keyword evidence="4" id="KW-1185">Reference proteome</keyword>
<name>A0A2J6QE11_9HELO</name>
<dbReference type="AlphaFoldDB" id="A0A2J6QE11"/>
<reference evidence="3 4" key="1">
    <citation type="submission" date="2016-05" db="EMBL/GenBank/DDBJ databases">
        <title>A degradative enzymes factory behind the ericoid mycorrhizal symbiosis.</title>
        <authorList>
            <consortium name="DOE Joint Genome Institute"/>
            <person name="Martino E."/>
            <person name="Morin E."/>
            <person name="Grelet G."/>
            <person name="Kuo A."/>
            <person name="Kohler A."/>
            <person name="Daghino S."/>
            <person name="Barry K."/>
            <person name="Choi C."/>
            <person name="Cichocki N."/>
            <person name="Clum A."/>
            <person name="Copeland A."/>
            <person name="Hainaut M."/>
            <person name="Haridas S."/>
            <person name="Labutti K."/>
            <person name="Lindquist E."/>
            <person name="Lipzen A."/>
            <person name="Khouja H.-R."/>
            <person name="Murat C."/>
            <person name="Ohm R."/>
            <person name="Olson A."/>
            <person name="Spatafora J."/>
            <person name="Veneault-Fourrey C."/>
            <person name="Henrissat B."/>
            <person name="Grigoriev I."/>
            <person name="Martin F."/>
            <person name="Perotto S."/>
        </authorList>
    </citation>
    <scope>NUCLEOTIDE SEQUENCE [LARGE SCALE GENOMIC DNA]</scope>
    <source>
        <strain evidence="3 4">UAMH 7357</strain>
    </source>
</reference>
<evidence type="ECO:0000313" key="3">
    <source>
        <dbReference type="EMBL" id="PMD24502.1"/>
    </source>
</evidence>
<feature type="compositionally biased region" description="Acidic residues" evidence="1">
    <location>
        <begin position="586"/>
        <end position="608"/>
    </location>
</feature>
<feature type="region of interest" description="Disordered" evidence="1">
    <location>
        <begin position="582"/>
        <end position="619"/>
    </location>
</feature>
<feature type="transmembrane region" description="Helical" evidence="2">
    <location>
        <begin position="498"/>
        <end position="521"/>
    </location>
</feature>
<protein>
    <recommendedName>
        <fullName evidence="5">Cora-domain-containing protein</fullName>
    </recommendedName>
</protein>
<dbReference type="EMBL" id="KZ613472">
    <property type="protein sequence ID" value="PMD24502.1"/>
    <property type="molecule type" value="Genomic_DNA"/>
</dbReference>
<evidence type="ECO:0000313" key="4">
    <source>
        <dbReference type="Proteomes" id="UP000235672"/>
    </source>
</evidence>
<dbReference type="STRING" id="1745343.A0A2J6QE11"/>
<gene>
    <name evidence="3" type="ORF">NA56DRAFT_700145</name>
</gene>
<keyword evidence="2" id="KW-0472">Membrane</keyword>
<evidence type="ECO:0008006" key="5">
    <source>
        <dbReference type="Google" id="ProtNLM"/>
    </source>
</evidence>
<feature type="transmembrane region" description="Helical" evidence="2">
    <location>
        <begin position="533"/>
        <end position="553"/>
    </location>
</feature>
<dbReference type="Proteomes" id="UP000235672">
    <property type="component" value="Unassembled WGS sequence"/>
</dbReference>
<proteinExistence type="predicted"/>